<protein>
    <submittedName>
        <fullName evidence="1">Uncharacterized protein</fullName>
    </submittedName>
</protein>
<dbReference type="AlphaFoldDB" id="A0A1Q3BYW8"/>
<comment type="caution">
    <text evidence="1">The sequence shown here is derived from an EMBL/GenBank/DDBJ whole genome shotgun (WGS) entry which is preliminary data.</text>
</comment>
<evidence type="ECO:0000313" key="2">
    <source>
        <dbReference type="Proteomes" id="UP000187406"/>
    </source>
</evidence>
<keyword evidence="2" id="KW-1185">Reference proteome</keyword>
<dbReference type="OrthoDB" id="1000646at2759"/>
<dbReference type="EMBL" id="BDDD01001072">
    <property type="protein sequence ID" value="GAV73081.1"/>
    <property type="molecule type" value="Genomic_DNA"/>
</dbReference>
<reference evidence="2" key="1">
    <citation type="submission" date="2016-04" db="EMBL/GenBank/DDBJ databases">
        <title>Cephalotus genome sequencing.</title>
        <authorList>
            <person name="Fukushima K."/>
            <person name="Hasebe M."/>
            <person name="Fang X."/>
        </authorList>
    </citation>
    <scope>NUCLEOTIDE SEQUENCE [LARGE SCALE GENOMIC DNA]</scope>
    <source>
        <strain evidence="2">cv. St1</strain>
    </source>
</reference>
<proteinExistence type="predicted"/>
<gene>
    <name evidence="1" type="ORF">CFOL_v3_16568</name>
</gene>
<name>A0A1Q3BYW8_CEPFO</name>
<accession>A0A1Q3BYW8</accession>
<organism evidence="1 2">
    <name type="scientific">Cephalotus follicularis</name>
    <name type="common">Albany pitcher plant</name>
    <dbReference type="NCBI Taxonomy" id="3775"/>
    <lineage>
        <taxon>Eukaryota</taxon>
        <taxon>Viridiplantae</taxon>
        <taxon>Streptophyta</taxon>
        <taxon>Embryophyta</taxon>
        <taxon>Tracheophyta</taxon>
        <taxon>Spermatophyta</taxon>
        <taxon>Magnoliopsida</taxon>
        <taxon>eudicotyledons</taxon>
        <taxon>Gunneridae</taxon>
        <taxon>Pentapetalae</taxon>
        <taxon>rosids</taxon>
        <taxon>fabids</taxon>
        <taxon>Oxalidales</taxon>
        <taxon>Cephalotaceae</taxon>
        <taxon>Cephalotus</taxon>
    </lineage>
</organism>
<sequence length="73" mass="8267">MVTRSKGGVLKPNPRYALHTVAIPTEPKTVSSIGLCGNWMLQTPFYMEIFQHQFKCINPLVLKVPHIQIMCVN</sequence>
<dbReference type="InParanoid" id="A0A1Q3BYW8"/>
<dbReference type="Proteomes" id="UP000187406">
    <property type="component" value="Unassembled WGS sequence"/>
</dbReference>
<evidence type="ECO:0000313" key="1">
    <source>
        <dbReference type="EMBL" id="GAV73081.1"/>
    </source>
</evidence>